<comment type="caution">
    <text evidence="2">The sequence shown here is derived from an EMBL/GenBank/DDBJ whole genome shotgun (WGS) entry which is preliminary data.</text>
</comment>
<evidence type="ECO:0000256" key="1">
    <source>
        <dbReference type="SAM" id="SignalP"/>
    </source>
</evidence>
<feature type="chain" id="PRO_5045690060" evidence="1">
    <location>
        <begin position="27"/>
        <end position="415"/>
    </location>
</feature>
<name>A0ABV1CQG7_9FIRM</name>
<accession>A0ABV1CQG7</accession>
<feature type="signal peptide" evidence="1">
    <location>
        <begin position="1"/>
        <end position="26"/>
    </location>
</feature>
<gene>
    <name evidence="2" type="ORF">AAAX94_16695</name>
</gene>
<protein>
    <submittedName>
        <fullName evidence="2">Extracellular solute-binding protein</fullName>
    </submittedName>
</protein>
<dbReference type="PANTHER" id="PTHR43649">
    <property type="entry name" value="ARABINOSE-BINDING PROTEIN-RELATED"/>
    <property type="match status" value="1"/>
</dbReference>
<evidence type="ECO:0000313" key="2">
    <source>
        <dbReference type="EMBL" id="MEQ2414645.1"/>
    </source>
</evidence>
<dbReference type="Pfam" id="PF01547">
    <property type="entry name" value="SBP_bac_1"/>
    <property type="match status" value="1"/>
</dbReference>
<dbReference type="InterPro" id="IPR050490">
    <property type="entry name" value="Bact_solute-bd_prot1"/>
</dbReference>
<dbReference type="SUPFAM" id="SSF53850">
    <property type="entry name" value="Periplasmic binding protein-like II"/>
    <property type="match status" value="1"/>
</dbReference>
<dbReference type="Proteomes" id="UP001470752">
    <property type="component" value="Unassembled WGS sequence"/>
</dbReference>
<dbReference type="RefSeq" id="WP_178105288.1">
    <property type="nucleotide sequence ID" value="NZ_JBBNFW010000198.1"/>
</dbReference>
<sequence>MKKITNYILSVLLSGSLLSASLFYTAQTTSAASDKTTKEKTKITFMASGTGNYADVRKQSLEAQLLDDFPDIEIIVEAYPEEQYYSILNTRLSMGEGPDFFNIQPNWAGPNAVQKLAPAGYLEPLDDLAVIQNADEADTESVTWNGHTYSLNRFSMILCTYYNKSIFEKLGLSIPQNWAEFLNMCEKLKNAGITPVISGNKDSYALQFGLYQIAANQVYSENPDFNTQLADGTASFSDPGTWDKVIDQYLLLYKNNYVEAHSLTMSSAEAIRRFCNGEAAMLFSGNFNYSTLLNALGENLGAFPLPANDQDQPLCTVVSKGGGTAIYSGSQHIELCKKIFEKLYEPTNDTLSSEDEIWKVFHDLKEKGHFTINCNQGWKGDVEWALEDGVSRKIGGAAISVNYITSMMQTAYENG</sequence>
<dbReference type="EMBL" id="JBBNFW010000198">
    <property type="protein sequence ID" value="MEQ2414645.1"/>
    <property type="molecule type" value="Genomic_DNA"/>
</dbReference>
<dbReference type="Gene3D" id="3.40.190.10">
    <property type="entry name" value="Periplasmic binding protein-like II"/>
    <property type="match status" value="1"/>
</dbReference>
<keyword evidence="1" id="KW-0732">Signal</keyword>
<proteinExistence type="predicted"/>
<organism evidence="2 3">
    <name type="scientific">Blautia acetigignens</name>
    <dbReference type="NCBI Taxonomy" id="2981783"/>
    <lineage>
        <taxon>Bacteria</taxon>
        <taxon>Bacillati</taxon>
        <taxon>Bacillota</taxon>
        <taxon>Clostridia</taxon>
        <taxon>Lachnospirales</taxon>
        <taxon>Lachnospiraceae</taxon>
        <taxon>Blautia</taxon>
    </lineage>
</organism>
<keyword evidence="3" id="KW-1185">Reference proteome</keyword>
<evidence type="ECO:0000313" key="3">
    <source>
        <dbReference type="Proteomes" id="UP001470752"/>
    </source>
</evidence>
<dbReference type="InterPro" id="IPR006059">
    <property type="entry name" value="SBP"/>
</dbReference>
<reference evidence="2 3" key="1">
    <citation type="submission" date="2024-04" db="EMBL/GenBank/DDBJ databases">
        <title>Human intestinal bacterial collection.</title>
        <authorList>
            <person name="Pauvert C."/>
            <person name="Hitch T.C.A."/>
            <person name="Clavel T."/>
        </authorList>
    </citation>
    <scope>NUCLEOTIDE SEQUENCE [LARGE SCALE GENOMIC DNA]</scope>
    <source>
        <strain evidence="2 3">CLA-AA-H161</strain>
    </source>
</reference>